<evidence type="ECO:0000256" key="1">
    <source>
        <dbReference type="SAM" id="MobiDB-lite"/>
    </source>
</evidence>
<sequence length="80" mass="8706">MADPGNSTSKPDSKEASAQPENPPPENSVDSTNPSQNTIEHPTPSDSASDMPPEPPPSPQLARWLQQSSDEDPWSFRRHS</sequence>
<dbReference type="AlphaFoldDB" id="A0A6G1GZJ5"/>
<gene>
    <name evidence="2" type="ORF">K402DRAFT_421367</name>
</gene>
<dbReference type="Proteomes" id="UP000800041">
    <property type="component" value="Unassembled WGS sequence"/>
</dbReference>
<keyword evidence="3" id="KW-1185">Reference proteome</keyword>
<feature type="region of interest" description="Disordered" evidence="1">
    <location>
        <begin position="1"/>
        <end position="80"/>
    </location>
</feature>
<reference evidence="2" key="1">
    <citation type="journal article" date="2020" name="Stud. Mycol.">
        <title>101 Dothideomycetes genomes: a test case for predicting lifestyles and emergence of pathogens.</title>
        <authorList>
            <person name="Haridas S."/>
            <person name="Albert R."/>
            <person name="Binder M."/>
            <person name="Bloem J."/>
            <person name="Labutti K."/>
            <person name="Salamov A."/>
            <person name="Andreopoulos B."/>
            <person name="Baker S."/>
            <person name="Barry K."/>
            <person name="Bills G."/>
            <person name="Bluhm B."/>
            <person name="Cannon C."/>
            <person name="Castanera R."/>
            <person name="Culley D."/>
            <person name="Daum C."/>
            <person name="Ezra D."/>
            <person name="Gonzalez J."/>
            <person name="Henrissat B."/>
            <person name="Kuo A."/>
            <person name="Liang C."/>
            <person name="Lipzen A."/>
            <person name="Lutzoni F."/>
            <person name="Magnuson J."/>
            <person name="Mondo S."/>
            <person name="Nolan M."/>
            <person name="Ohm R."/>
            <person name="Pangilinan J."/>
            <person name="Park H.-J."/>
            <person name="Ramirez L."/>
            <person name="Alfaro M."/>
            <person name="Sun H."/>
            <person name="Tritt A."/>
            <person name="Yoshinaga Y."/>
            <person name="Zwiers L.-H."/>
            <person name="Turgeon B."/>
            <person name="Goodwin S."/>
            <person name="Spatafora J."/>
            <person name="Crous P."/>
            <person name="Grigoriev I."/>
        </authorList>
    </citation>
    <scope>NUCLEOTIDE SEQUENCE</scope>
    <source>
        <strain evidence="2">CBS 113979</strain>
    </source>
</reference>
<accession>A0A6G1GZJ5</accession>
<organism evidence="2 3">
    <name type="scientific">Aulographum hederae CBS 113979</name>
    <dbReference type="NCBI Taxonomy" id="1176131"/>
    <lineage>
        <taxon>Eukaryota</taxon>
        <taxon>Fungi</taxon>
        <taxon>Dikarya</taxon>
        <taxon>Ascomycota</taxon>
        <taxon>Pezizomycotina</taxon>
        <taxon>Dothideomycetes</taxon>
        <taxon>Pleosporomycetidae</taxon>
        <taxon>Aulographales</taxon>
        <taxon>Aulographaceae</taxon>
    </lineage>
</organism>
<feature type="compositionally biased region" description="Polar residues" evidence="1">
    <location>
        <begin position="1"/>
        <end position="10"/>
    </location>
</feature>
<name>A0A6G1GZJ5_9PEZI</name>
<proteinExistence type="predicted"/>
<feature type="compositionally biased region" description="Polar residues" evidence="1">
    <location>
        <begin position="28"/>
        <end position="40"/>
    </location>
</feature>
<dbReference type="EMBL" id="ML977158">
    <property type="protein sequence ID" value="KAF1986148.1"/>
    <property type="molecule type" value="Genomic_DNA"/>
</dbReference>
<protein>
    <submittedName>
        <fullName evidence="2">Uncharacterized protein</fullName>
    </submittedName>
</protein>
<evidence type="ECO:0000313" key="3">
    <source>
        <dbReference type="Proteomes" id="UP000800041"/>
    </source>
</evidence>
<evidence type="ECO:0000313" key="2">
    <source>
        <dbReference type="EMBL" id="KAF1986148.1"/>
    </source>
</evidence>